<keyword evidence="4" id="KW-1185">Reference proteome</keyword>
<dbReference type="Gene3D" id="3.40.50.410">
    <property type="entry name" value="von Willebrand factor, type A domain"/>
    <property type="match status" value="1"/>
</dbReference>
<dbReference type="AlphaFoldDB" id="A0A838CXW5"/>
<dbReference type="GO" id="GO:0005829">
    <property type="term" value="C:cytosol"/>
    <property type="evidence" value="ECO:0007669"/>
    <property type="project" value="TreeGrafter"/>
</dbReference>
<dbReference type="RefSeq" id="WP_181473938.1">
    <property type="nucleotide sequence ID" value="NZ_JACEFG010000005.1"/>
</dbReference>
<protein>
    <recommendedName>
        <fullName evidence="2">VWFA domain-containing protein</fullName>
    </recommendedName>
</protein>
<accession>A0A838CXW5</accession>
<dbReference type="InterPro" id="IPR002035">
    <property type="entry name" value="VWF_A"/>
</dbReference>
<reference evidence="3 4" key="1">
    <citation type="journal article" date="2004" name="Extremophiles">
        <title>Halobacillus locisalis sp. nov., a halophilic bacterium isolated from a marine solar saltern of the Yellow Sea in Korea.</title>
        <authorList>
            <person name="Yoon J.H."/>
            <person name="Kang K.H."/>
            <person name="Oh T.K."/>
            <person name="Park Y.H."/>
        </authorList>
    </citation>
    <scope>NUCLEOTIDE SEQUENCE [LARGE SCALE GENOMIC DNA]</scope>
    <source>
        <strain evidence="3 4">KCTC 3788</strain>
    </source>
</reference>
<name>A0A838CXW5_9BACI</name>
<evidence type="ECO:0000256" key="1">
    <source>
        <dbReference type="SAM" id="MobiDB-lite"/>
    </source>
</evidence>
<evidence type="ECO:0000259" key="2">
    <source>
        <dbReference type="PROSITE" id="PS50234"/>
    </source>
</evidence>
<dbReference type="PANTHER" id="PTHR36846:SF1">
    <property type="entry name" value="PROTEIN VIAA"/>
    <property type="match status" value="1"/>
</dbReference>
<dbReference type="EMBL" id="JACEFG010000005">
    <property type="protein sequence ID" value="MBA2176877.1"/>
    <property type="molecule type" value="Genomic_DNA"/>
</dbReference>
<sequence>MPVTKRVKRKDRIYKKPSINSDSFDVRRFHQLYTASQGMKDVREKGKDLPMFDNLIGDVWSSFYKSSPELLPDDKQSPDVQSNAEMVGNMLNDDSFQSVHENTQFDDLMSGLSTINYSGKIFEWIDERRKENEEMDDAMNQAQDKKEEHGEDSDEFQQAMEGVSSAIQQEVDHTGGELSKMLQQAQEEAKKQKKDVEELLGGIQSGTADSALKEVPLREQFNLAEQLKSNKQMKEVAKWAGRFKRIAKSKQKSISKQSISKSGITTGNEIDRLLPSELLNYAIPEAKADFLRRFTEGQTLQHDSKGKESLGRGPIILCLDQSGSMDYLDQQSKGFLLALMSIAKFQKRDFAYIPFSIKARPYKEYPKGKITPSEMTRIATEFMGGGTNFVYPLRESLKAIQKNRFKNADIIFVTDGNDNMKNSFLQEFQDRKKKDGFSVISLLIGPHASRQTVSQFSDRVHHAKNFAENDAHEVFDF</sequence>
<organism evidence="3 4">
    <name type="scientific">Halobacillus locisalis</name>
    <dbReference type="NCBI Taxonomy" id="220753"/>
    <lineage>
        <taxon>Bacteria</taxon>
        <taxon>Bacillati</taxon>
        <taxon>Bacillota</taxon>
        <taxon>Bacilli</taxon>
        <taxon>Bacillales</taxon>
        <taxon>Bacillaceae</taxon>
        <taxon>Halobacillus</taxon>
    </lineage>
</organism>
<dbReference type="Proteomes" id="UP000571017">
    <property type="component" value="Unassembled WGS sequence"/>
</dbReference>
<proteinExistence type="predicted"/>
<dbReference type="InterPro" id="IPR036465">
    <property type="entry name" value="vWFA_dom_sf"/>
</dbReference>
<feature type="domain" description="VWFA" evidence="2">
    <location>
        <begin position="314"/>
        <end position="477"/>
    </location>
</feature>
<evidence type="ECO:0000313" key="4">
    <source>
        <dbReference type="Proteomes" id="UP000571017"/>
    </source>
</evidence>
<dbReference type="PANTHER" id="PTHR36846">
    <property type="entry name" value="PROTEIN VIAA"/>
    <property type="match status" value="1"/>
</dbReference>
<evidence type="ECO:0000313" key="3">
    <source>
        <dbReference type="EMBL" id="MBA2176877.1"/>
    </source>
</evidence>
<dbReference type="SUPFAM" id="SSF53300">
    <property type="entry name" value="vWA-like"/>
    <property type="match status" value="1"/>
</dbReference>
<comment type="caution">
    <text evidence="3">The sequence shown here is derived from an EMBL/GenBank/DDBJ whole genome shotgun (WGS) entry which is preliminary data.</text>
</comment>
<gene>
    <name evidence="3" type="ORF">H0266_18515</name>
</gene>
<dbReference type="PROSITE" id="PS50234">
    <property type="entry name" value="VWFA"/>
    <property type="match status" value="1"/>
</dbReference>
<feature type="region of interest" description="Disordered" evidence="1">
    <location>
        <begin position="132"/>
        <end position="154"/>
    </location>
</feature>